<dbReference type="STRING" id="764103.G7DYN7"/>
<gene>
    <name evidence="2" type="primary">Mo02354</name>
    <name evidence="2" type="ORF">E5Q_02354</name>
</gene>
<evidence type="ECO:0000313" key="2">
    <source>
        <dbReference type="EMBL" id="GAA95697.1"/>
    </source>
</evidence>
<dbReference type="InParanoid" id="G7DYN7"/>
<dbReference type="Gene3D" id="3.40.30.10">
    <property type="entry name" value="Glutaredoxin"/>
    <property type="match status" value="1"/>
</dbReference>
<sequence>MSGAFAIPPPPYVAVDPKSNSGTATPNSIIQAGLPPPVVAARRSSLPFRPKRRPPPTLNGDGEPVDDDEPSIQPRSASMPATPSVELATLPVPNLHLGVAARFARQDRKPSHCSVGSTLSDATLSEEDEEEARLVDMLSSLTAGTNLATADKRKATVFSTPVESVHLQPRSVERQPINEWMEQFAFPQVPGALNIAPSTPQRSGRLDRALPSLPSPRGSPSRIAASLYSTPASTSNGSLRHSSSWHSVASSHLPTSMQQGNLARRSEDSQDPLSQSPSQTSQTSDSDISHTSRTGSSLLTTPSTTATSVASPTQAQRKASLTHSLRRVPVPRSEPDRRRSSIDAIPQESSQITSAVSSVTARRGSNAAPFSPAPTASSFHESVRGPSDYATPTLDSDTFSCAREEPPLKPGKKSKLPPQEPPPNGLALRNALKCYVQNEDGVSIQFSQLIDPFRQLNGDRTIVIFIRNWSCALCLSYLQALMKLDQTELRDLGVRIVIIGCAGASLIKRYKELAGCPYDLYTDSSMKLHKLLGFKKSLDPGSSADKGDYIPFGMGENLIRSTTQGLKLKTLNPGPMSALGGELVLQTGDQGIECIYSHRMRTTRDHGSLDALLRAAGADGEINRWKI</sequence>
<dbReference type="AlphaFoldDB" id="G7DYN7"/>
<name>G7DYN7_MIXOS</name>
<dbReference type="OMA" id="SCAREEP"/>
<dbReference type="Proteomes" id="UP000009131">
    <property type="component" value="Unassembled WGS sequence"/>
</dbReference>
<feature type="region of interest" description="Disordered" evidence="1">
    <location>
        <begin position="1"/>
        <end position="82"/>
    </location>
</feature>
<feature type="compositionally biased region" description="Low complexity" evidence="1">
    <location>
        <begin position="210"/>
        <end position="222"/>
    </location>
</feature>
<feature type="region of interest" description="Disordered" evidence="1">
    <location>
        <begin position="191"/>
        <end position="423"/>
    </location>
</feature>
<organism evidence="2 3">
    <name type="scientific">Mixia osmundae (strain CBS 9802 / IAM 14324 / JCM 22182 / KY 12970)</name>
    <dbReference type="NCBI Taxonomy" id="764103"/>
    <lineage>
        <taxon>Eukaryota</taxon>
        <taxon>Fungi</taxon>
        <taxon>Dikarya</taxon>
        <taxon>Basidiomycota</taxon>
        <taxon>Pucciniomycotina</taxon>
        <taxon>Mixiomycetes</taxon>
        <taxon>Mixiales</taxon>
        <taxon>Mixiaceae</taxon>
        <taxon>Mixia</taxon>
    </lineage>
</organism>
<keyword evidence="3" id="KW-1185">Reference proteome</keyword>
<feature type="compositionally biased region" description="Low complexity" evidence="1">
    <location>
        <begin position="235"/>
        <end position="252"/>
    </location>
</feature>
<dbReference type="SUPFAM" id="SSF52833">
    <property type="entry name" value="Thioredoxin-like"/>
    <property type="match status" value="1"/>
</dbReference>
<dbReference type="OrthoDB" id="40334at2759"/>
<dbReference type="EMBL" id="BABT02000062">
    <property type="protein sequence ID" value="GAA95697.1"/>
    <property type="molecule type" value="Genomic_DNA"/>
</dbReference>
<evidence type="ECO:0000256" key="1">
    <source>
        <dbReference type="SAM" id="MobiDB-lite"/>
    </source>
</evidence>
<dbReference type="InterPro" id="IPR032801">
    <property type="entry name" value="PXL2A/B/C"/>
</dbReference>
<reference evidence="2 3" key="2">
    <citation type="journal article" date="2012" name="Open Biol.">
        <title>Characteristics of nucleosomes and linker DNA regions on the genome of the basidiomycete Mixia osmundae revealed by mono- and dinucleosome mapping.</title>
        <authorList>
            <person name="Nishida H."/>
            <person name="Kondo S."/>
            <person name="Matsumoto T."/>
            <person name="Suzuki Y."/>
            <person name="Yoshikawa H."/>
            <person name="Taylor T.D."/>
            <person name="Sugiyama J."/>
        </authorList>
    </citation>
    <scope>NUCLEOTIDE SEQUENCE [LARGE SCALE GENOMIC DNA]</scope>
    <source>
        <strain evidence="3">CBS 9802 / IAM 14324 / JCM 22182 / KY 12970</strain>
    </source>
</reference>
<accession>G7DYN7</accession>
<dbReference type="RefSeq" id="XP_014570181.1">
    <property type="nucleotide sequence ID" value="XM_014714695.1"/>
</dbReference>
<dbReference type="eggNOG" id="KOG4498">
    <property type="taxonomic scope" value="Eukaryota"/>
</dbReference>
<dbReference type="InterPro" id="IPR036249">
    <property type="entry name" value="Thioredoxin-like_sf"/>
</dbReference>
<feature type="compositionally biased region" description="Polar residues" evidence="1">
    <location>
        <begin position="314"/>
        <end position="323"/>
    </location>
</feature>
<reference evidence="2 3" key="1">
    <citation type="journal article" date="2011" name="J. Gen. Appl. Microbiol.">
        <title>Draft genome sequencing of the enigmatic basidiomycete Mixia osmundae.</title>
        <authorList>
            <person name="Nishida H."/>
            <person name="Nagatsuka Y."/>
            <person name="Sugiyama J."/>
        </authorList>
    </citation>
    <scope>NUCLEOTIDE SEQUENCE [LARGE SCALE GENOMIC DNA]</scope>
    <source>
        <strain evidence="3">CBS 9802 / IAM 14324 / JCM 22182 / KY 12970</strain>
    </source>
</reference>
<dbReference type="HOGENOM" id="CLU_436198_0_0_1"/>
<feature type="compositionally biased region" description="Polar residues" evidence="1">
    <location>
        <begin position="18"/>
        <end position="30"/>
    </location>
</feature>
<feature type="compositionally biased region" description="Polar residues" evidence="1">
    <location>
        <begin position="347"/>
        <end position="360"/>
    </location>
</feature>
<proteinExistence type="predicted"/>
<comment type="caution">
    <text evidence="2">The sequence shown here is derived from an EMBL/GenBank/DDBJ whole genome shotgun (WGS) entry which is preliminary data.</text>
</comment>
<feature type="compositionally biased region" description="Low complexity" evidence="1">
    <location>
        <begin position="365"/>
        <end position="378"/>
    </location>
</feature>
<feature type="compositionally biased region" description="Low complexity" evidence="1">
    <location>
        <begin position="271"/>
        <end position="313"/>
    </location>
</feature>
<dbReference type="Pfam" id="PF13911">
    <property type="entry name" value="AhpC-TSA_2"/>
    <property type="match status" value="1"/>
</dbReference>
<protein>
    <submittedName>
        <fullName evidence="2">Uncharacterized protein</fullName>
    </submittedName>
</protein>
<evidence type="ECO:0000313" key="3">
    <source>
        <dbReference type="Proteomes" id="UP000009131"/>
    </source>
</evidence>